<organism evidence="3 4">
    <name type="scientific">Antrihabitans spumae</name>
    <dbReference type="NCBI Taxonomy" id="3373370"/>
    <lineage>
        <taxon>Bacteria</taxon>
        <taxon>Bacillati</taxon>
        <taxon>Actinomycetota</taxon>
        <taxon>Actinomycetes</taxon>
        <taxon>Mycobacteriales</taxon>
        <taxon>Nocardiaceae</taxon>
        <taxon>Antrihabitans</taxon>
    </lineage>
</organism>
<evidence type="ECO:0000256" key="1">
    <source>
        <dbReference type="ARBA" id="ARBA00022679"/>
    </source>
</evidence>
<dbReference type="InterPro" id="IPR013709">
    <property type="entry name" value="2-isopropylmalate_synth_dimer"/>
</dbReference>
<sequence>MNTITRFSTASSDPFTDRFATPIPRALRAESAGLTWNDFLERYSPIAGRLRLSAWTVDPRSTGLRDYDATLDIDGRSRSTRVSTPGPIAALSSILYDAGCGVEVLSFHQQSVAEGTATFVYCEHNGRRHWAMAIAADGVESALRAIIAGANILVANQGCRRSA</sequence>
<feature type="domain" description="2-isopropylmalate synthase LeuA allosteric (dimerisation)" evidence="2">
    <location>
        <begin position="33"/>
        <end position="154"/>
    </location>
</feature>
<keyword evidence="1" id="KW-0808">Transferase</keyword>
<dbReference type="SUPFAM" id="SSF110921">
    <property type="entry name" value="2-isopropylmalate synthase LeuA, allosteric (dimerisation) domain"/>
    <property type="match status" value="1"/>
</dbReference>
<dbReference type="InterPro" id="IPR036230">
    <property type="entry name" value="LeuA_allosteric_dom_sf"/>
</dbReference>
<comment type="caution">
    <text evidence="3">The sequence shown here is derived from an EMBL/GenBank/DDBJ whole genome shotgun (WGS) entry which is preliminary data.</text>
</comment>
<proteinExistence type="predicted"/>
<evidence type="ECO:0000259" key="2">
    <source>
        <dbReference type="SMART" id="SM00917"/>
    </source>
</evidence>
<accession>A0ABW7JPF3</accession>
<dbReference type="Gene3D" id="3.30.160.270">
    <property type="match status" value="1"/>
</dbReference>
<reference evidence="3 4" key="1">
    <citation type="submission" date="2024-10" db="EMBL/GenBank/DDBJ databases">
        <authorList>
            <person name="Riesco R."/>
        </authorList>
    </citation>
    <scope>NUCLEOTIDE SEQUENCE [LARGE SCALE GENOMIC DNA]</scope>
    <source>
        <strain evidence="3 4">NCIMB 15449</strain>
    </source>
</reference>
<dbReference type="Pfam" id="PF08502">
    <property type="entry name" value="LeuA_dimer"/>
    <property type="match status" value="1"/>
</dbReference>
<evidence type="ECO:0000313" key="4">
    <source>
        <dbReference type="Proteomes" id="UP001609175"/>
    </source>
</evidence>
<name>A0ABW7JPF3_9NOCA</name>
<evidence type="ECO:0000313" key="3">
    <source>
        <dbReference type="EMBL" id="MFH5209891.1"/>
    </source>
</evidence>
<dbReference type="EMBL" id="JBIMSO010000058">
    <property type="protein sequence ID" value="MFH5209891.1"/>
    <property type="molecule type" value="Genomic_DNA"/>
</dbReference>
<protein>
    <submittedName>
        <fullName evidence="3">Alpha-isopropylmalate synthase regulatory domain-containing protein</fullName>
    </submittedName>
</protein>
<dbReference type="SMART" id="SM00917">
    <property type="entry name" value="LeuA_dimer"/>
    <property type="match status" value="1"/>
</dbReference>
<dbReference type="RefSeq" id="WP_395115578.1">
    <property type="nucleotide sequence ID" value="NZ_JBIMSO010000058.1"/>
</dbReference>
<gene>
    <name evidence="3" type="ORF">ACHIPZ_17055</name>
</gene>
<dbReference type="Proteomes" id="UP001609175">
    <property type="component" value="Unassembled WGS sequence"/>
</dbReference>